<dbReference type="PATRIC" id="fig|1666911.3.peg.2195"/>
<dbReference type="NCBIfam" id="TIGR02432">
    <property type="entry name" value="lysidine_TilS_N"/>
    <property type="match status" value="1"/>
</dbReference>
<dbReference type="Pfam" id="PF01171">
    <property type="entry name" value="ATP_bind_3"/>
    <property type="match status" value="1"/>
</dbReference>
<evidence type="ECO:0000256" key="5">
    <source>
        <dbReference type="ARBA" id="ARBA00048539"/>
    </source>
</evidence>
<dbReference type="InterPro" id="IPR014729">
    <property type="entry name" value="Rossmann-like_a/b/a_fold"/>
</dbReference>
<dbReference type="HAMAP" id="MF_01161">
    <property type="entry name" value="tRNA_Ile_lys_synt"/>
    <property type="match status" value="1"/>
</dbReference>
<dbReference type="CDD" id="cd01992">
    <property type="entry name" value="TilS_N"/>
    <property type="match status" value="1"/>
</dbReference>
<dbReference type="STRING" id="1666911.HLUCCA11_19475"/>
<dbReference type="SUPFAM" id="SSF82829">
    <property type="entry name" value="MesJ substrate recognition domain-like"/>
    <property type="match status" value="1"/>
</dbReference>
<accession>A0A0P7YRW2</accession>
<protein>
    <recommendedName>
        <fullName evidence="6">tRNA(Ile)-lysidine synthase</fullName>
        <ecNumber evidence="6">6.3.4.19</ecNumber>
    </recommendedName>
    <alternativeName>
        <fullName evidence="6">tRNA(Ile)-2-lysyl-cytidine synthase</fullName>
    </alternativeName>
    <alternativeName>
        <fullName evidence="6">tRNA(Ile)-lysidine synthetase</fullName>
    </alternativeName>
</protein>
<proteinExistence type="inferred from homology"/>
<dbReference type="SUPFAM" id="SSF52402">
    <property type="entry name" value="Adenine nucleotide alpha hydrolases-like"/>
    <property type="match status" value="1"/>
</dbReference>
<dbReference type="Gene3D" id="3.40.50.620">
    <property type="entry name" value="HUPs"/>
    <property type="match status" value="1"/>
</dbReference>
<comment type="catalytic activity">
    <reaction evidence="5 6">
        <text>cytidine(34) in tRNA(Ile2) + L-lysine + ATP = lysidine(34) in tRNA(Ile2) + AMP + diphosphate + H(+)</text>
        <dbReference type="Rhea" id="RHEA:43744"/>
        <dbReference type="Rhea" id="RHEA-COMP:10625"/>
        <dbReference type="Rhea" id="RHEA-COMP:10670"/>
        <dbReference type="ChEBI" id="CHEBI:15378"/>
        <dbReference type="ChEBI" id="CHEBI:30616"/>
        <dbReference type="ChEBI" id="CHEBI:32551"/>
        <dbReference type="ChEBI" id="CHEBI:33019"/>
        <dbReference type="ChEBI" id="CHEBI:82748"/>
        <dbReference type="ChEBI" id="CHEBI:83665"/>
        <dbReference type="ChEBI" id="CHEBI:456215"/>
        <dbReference type="EC" id="6.3.4.19"/>
    </reaction>
</comment>
<name>A0A0P7YRW2_9CYAN</name>
<evidence type="ECO:0000256" key="6">
    <source>
        <dbReference type="HAMAP-Rule" id="MF_01161"/>
    </source>
</evidence>
<reference evidence="8 9" key="1">
    <citation type="submission" date="2015-09" db="EMBL/GenBank/DDBJ databases">
        <title>Identification and resolution of microdiversity through metagenomic sequencing of parallel consortia.</title>
        <authorList>
            <person name="Nelson W.C."/>
            <person name="Romine M.F."/>
            <person name="Lindemann S.R."/>
        </authorList>
    </citation>
    <scope>NUCLEOTIDE SEQUENCE [LARGE SCALE GENOMIC DNA]</scope>
    <source>
        <strain evidence="8">Ana</strain>
    </source>
</reference>
<keyword evidence="2 6" id="KW-0819">tRNA processing</keyword>
<comment type="domain">
    <text evidence="6">The N-terminal region contains the highly conserved SGGXDS motif, predicted to be a P-loop motif involved in ATP binding.</text>
</comment>
<organism evidence="8 9">
    <name type="scientific">Phormidesmis priestleyi Ana</name>
    <dbReference type="NCBI Taxonomy" id="1666911"/>
    <lineage>
        <taxon>Bacteria</taxon>
        <taxon>Bacillati</taxon>
        <taxon>Cyanobacteriota</taxon>
        <taxon>Cyanophyceae</taxon>
        <taxon>Leptolyngbyales</taxon>
        <taxon>Leptolyngbyaceae</taxon>
        <taxon>Phormidesmis</taxon>
    </lineage>
</organism>
<dbReference type="GO" id="GO:0006400">
    <property type="term" value="P:tRNA modification"/>
    <property type="evidence" value="ECO:0007669"/>
    <property type="project" value="UniProtKB-UniRule"/>
</dbReference>
<dbReference type="GO" id="GO:0005524">
    <property type="term" value="F:ATP binding"/>
    <property type="evidence" value="ECO:0007669"/>
    <property type="project" value="UniProtKB-UniRule"/>
</dbReference>
<sequence>MAWSLAHAKLHTLLRQRILLPKNSAVLMAVSGGQDSLCLARLLIDLQAKWQWTLALVHCDHRWRPDSSDNANHVLQLANTWKIPAWIEVAQMTLKGEADAREWRYKTFYKIAQAQGYSHVVTGHTASDRAETLLYNLVRGTGIDGISSLPWQRSLNHSPTNHQPHIELVRPLLNFSRQETQDFCSAHQLPIWEDSSNSNLAFRRNRIRHELIPYLSEHFNPQIGRSLSQTAEITAADIAYLQSQATHLYNQVITPSSPVESPDNPKALQTKPAWEIDMHTLQLAPLALRRRVMRQLLQASLAKPPNFQQIEALVLLLQAPNGSRTSTYPGGLIAEVRKPIIWFGALS</sequence>
<gene>
    <name evidence="6 8" type="primary">tilS</name>
    <name evidence="8" type="ORF">HLUCCA11_19475</name>
</gene>
<comment type="function">
    <text evidence="6">Ligates lysine onto the cytidine present at position 34 of the AUA codon-specific tRNA(Ile) that contains the anticodon CAU, in an ATP-dependent manner. Cytidine is converted to lysidine, thus changing the amino acid specificity of the tRNA from methionine to isoleucine.</text>
</comment>
<dbReference type="EMBL" id="LJZR01000038">
    <property type="protein sequence ID" value="KPQ33100.1"/>
    <property type="molecule type" value="Genomic_DNA"/>
</dbReference>
<evidence type="ECO:0000256" key="3">
    <source>
        <dbReference type="ARBA" id="ARBA00022741"/>
    </source>
</evidence>
<evidence type="ECO:0000313" key="8">
    <source>
        <dbReference type="EMBL" id="KPQ33100.1"/>
    </source>
</evidence>
<dbReference type="AlphaFoldDB" id="A0A0P7YRW2"/>
<evidence type="ECO:0000256" key="4">
    <source>
        <dbReference type="ARBA" id="ARBA00022840"/>
    </source>
</evidence>
<comment type="caution">
    <text evidence="8">The sequence shown here is derived from an EMBL/GenBank/DDBJ whole genome shotgun (WGS) entry which is preliminary data.</text>
</comment>
<comment type="subcellular location">
    <subcellularLocation>
        <location evidence="6">Cytoplasm</location>
    </subcellularLocation>
</comment>
<evidence type="ECO:0000256" key="2">
    <source>
        <dbReference type="ARBA" id="ARBA00022694"/>
    </source>
</evidence>
<keyword evidence="4 6" id="KW-0067">ATP-binding</keyword>
<feature type="binding site" evidence="6">
    <location>
        <begin position="31"/>
        <end position="36"/>
    </location>
    <ligand>
        <name>ATP</name>
        <dbReference type="ChEBI" id="CHEBI:30616"/>
    </ligand>
</feature>
<evidence type="ECO:0000259" key="7">
    <source>
        <dbReference type="Pfam" id="PF01171"/>
    </source>
</evidence>
<dbReference type="Gene3D" id="1.20.59.20">
    <property type="match status" value="1"/>
</dbReference>
<dbReference type="PANTHER" id="PTHR43033">
    <property type="entry name" value="TRNA(ILE)-LYSIDINE SYNTHASE-RELATED"/>
    <property type="match status" value="1"/>
</dbReference>
<dbReference type="PANTHER" id="PTHR43033:SF1">
    <property type="entry name" value="TRNA(ILE)-LYSIDINE SYNTHASE-RELATED"/>
    <property type="match status" value="1"/>
</dbReference>
<dbReference type="InterPro" id="IPR011063">
    <property type="entry name" value="TilS/TtcA_N"/>
</dbReference>
<keyword evidence="1 6" id="KW-0436">Ligase</keyword>
<dbReference type="InterPro" id="IPR012094">
    <property type="entry name" value="tRNA_Ile_lys_synt"/>
</dbReference>
<dbReference type="EC" id="6.3.4.19" evidence="6"/>
<keyword evidence="3 6" id="KW-0547">Nucleotide-binding</keyword>
<dbReference type="InterPro" id="IPR012795">
    <property type="entry name" value="tRNA_Ile_lys_synt_N"/>
</dbReference>
<comment type="similarity">
    <text evidence="6">Belongs to the tRNA(Ile)-lysidine synthase family.</text>
</comment>
<dbReference type="Proteomes" id="UP000050465">
    <property type="component" value="Unassembled WGS sequence"/>
</dbReference>
<keyword evidence="6" id="KW-0963">Cytoplasm</keyword>
<evidence type="ECO:0000256" key="1">
    <source>
        <dbReference type="ARBA" id="ARBA00022598"/>
    </source>
</evidence>
<feature type="domain" description="tRNA(Ile)-lysidine/2-thiocytidine synthase N-terminal" evidence="7">
    <location>
        <begin position="26"/>
        <end position="210"/>
    </location>
</feature>
<dbReference type="GO" id="GO:0032267">
    <property type="term" value="F:tRNA(Ile)-lysidine synthase activity"/>
    <property type="evidence" value="ECO:0007669"/>
    <property type="project" value="UniProtKB-EC"/>
</dbReference>
<dbReference type="GO" id="GO:0005737">
    <property type="term" value="C:cytoplasm"/>
    <property type="evidence" value="ECO:0007669"/>
    <property type="project" value="UniProtKB-SubCell"/>
</dbReference>
<evidence type="ECO:0000313" key="9">
    <source>
        <dbReference type="Proteomes" id="UP000050465"/>
    </source>
</evidence>